<dbReference type="Pfam" id="PF01757">
    <property type="entry name" value="Acyl_transf_3"/>
    <property type="match status" value="1"/>
</dbReference>
<accession>A0A430FR33</accession>
<feature type="transmembrane region" description="Helical" evidence="1">
    <location>
        <begin position="61"/>
        <end position="86"/>
    </location>
</feature>
<evidence type="ECO:0000313" key="4">
    <source>
        <dbReference type="Proteomes" id="UP000287470"/>
    </source>
</evidence>
<dbReference type="Proteomes" id="UP000287470">
    <property type="component" value="Unassembled WGS sequence"/>
</dbReference>
<dbReference type="AlphaFoldDB" id="A0A430FR33"/>
<protein>
    <submittedName>
        <fullName evidence="3">Symporter</fullName>
    </submittedName>
</protein>
<keyword evidence="4" id="KW-1185">Reference proteome</keyword>
<organism evidence="3 4">
    <name type="scientific">Bifidobacterium samirii</name>
    <dbReference type="NCBI Taxonomy" id="2306974"/>
    <lineage>
        <taxon>Bacteria</taxon>
        <taxon>Bacillati</taxon>
        <taxon>Actinomycetota</taxon>
        <taxon>Actinomycetes</taxon>
        <taxon>Bifidobacteriales</taxon>
        <taxon>Bifidobacteriaceae</taxon>
        <taxon>Bifidobacterium</taxon>
    </lineage>
</organism>
<keyword evidence="1" id="KW-0472">Membrane</keyword>
<reference evidence="3 4" key="1">
    <citation type="submission" date="2018-09" db="EMBL/GenBank/DDBJ databases">
        <title>Characterization of the phylogenetic diversity of five novel species belonging to the genus Bifidobacterium.</title>
        <authorList>
            <person name="Lugli G.A."/>
            <person name="Duranti S."/>
            <person name="Milani C."/>
        </authorList>
    </citation>
    <scope>NUCLEOTIDE SEQUENCE [LARGE SCALE GENOMIC DNA]</scope>
    <source>
        <strain evidence="3 4">2033B</strain>
    </source>
</reference>
<feature type="transmembrane region" description="Helical" evidence="1">
    <location>
        <begin position="107"/>
        <end position="126"/>
    </location>
</feature>
<feature type="transmembrane region" description="Helical" evidence="1">
    <location>
        <begin position="228"/>
        <end position="247"/>
    </location>
</feature>
<feature type="transmembrane region" description="Helical" evidence="1">
    <location>
        <begin position="197"/>
        <end position="216"/>
    </location>
</feature>
<feature type="transmembrane region" description="Helical" evidence="1">
    <location>
        <begin position="172"/>
        <end position="191"/>
    </location>
</feature>
<gene>
    <name evidence="3" type="ORF">D2E24_1327</name>
</gene>
<sequence>MGNDKYNLFVKHDYYFIQKMTQKRNSNIEMLRLVSMLAIVMHHFVAHNIDSLDTVNGSSRIILDFANILFGKIAVCIFLIITVWFLSDRSQTIQSTLHRMQVLEREVLFYSISCYLIYSFILDTFWPKMFITRFFPVITGEWWFVCAYMLLIFLLPFLCTGLKALNELEHRILTLVLLSFFGLIQFFPYIYDSALSDFSNVMGVVIITVATCYCRWYKDIITPPRKMYKLSLLPIASGLLLMISYIANMANIQPFNSMLERLWLHLQDYYSLPVIIISLSVVIALTEATPHFWPPINRFAASSLAIYLITDTPEAQKILWERLFPLHLMNNTPIPIITMLLISVVICIVCIGIDQIRSKLFHIIFD</sequence>
<dbReference type="OrthoDB" id="3240454at2"/>
<evidence type="ECO:0000313" key="3">
    <source>
        <dbReference type="EMBL" id="RSX55312.1"/>
    </source>
</evidence>
<dbReference type="EMBL" id="QXGK01000013">
    <property type="protein sequence ID" value="RSX55312.1"/>
    <property type="molecule type" value="Genomic_DNA"/>
</dbReference>
<feature type="domain" description="Acyltransferase 3" evidence="2">
    <location>
        <begin position="26"/>
        <end position="350"/>
    </location>
</feature>
<feature type="transmembrane region" description="Helical" evidence="1">
    <location>
        <begin position="30"/>
        <end position="49"/>
    </location>
</feature>
<comment type="caution">
    <text evidence="3">The sequence shown here is derived from an EMBL/GenBank/DDBJ whole genome shotgun (WGS) entry which is preliminary data.</text>
</comment>
<dbReference type="GO" id="GO:0016747">
    <property type="term" value="F:acyltransferase activity, transferring groups other than amino-acyl groups"/>
    <property type="evidence" value="ECO:0007669"/>
    <property type="project" value="InterPro"/>
</dbReference>
<name>A0A430FR33_9BIFI</name>
<keyword evidence="1" id="KW-1133">Transmembrane helix</keyword>
<evidence type="ECO:0000259" key="2">
    <source>
        <dbReference type="Pfam" id="PF01757"/>
    </source>
</evidence>
<feature type="transmembrane region" description="Helical" evidence="1">
    <location>
        <begin position="334"/>
        <end position="353"/>
    </location>
</feature>
<dbReference type="InterPro" id="IPR002656">
    <property type="entry name" value="Acyl_transf_3_dom"/>
</dbReference>
<proteinExistence type="predicted"/>
<evidence type="ECO:0000256" key="1">
    <source>
        <dbReference type="SAM" id="Phobius"/>
    </source>
</evidence>
<keyword evidence="1" id="KW-0812">Transmembrane</keyword>
<feature type="transmembrane region" description="Helical" evidence="1">
    <location>
        <begin position="142"/>
        <end position="165"/>
    </location>
</feature>